<evidence type="ECO:0000313" key="3">
    <source>
        <dbReference type="Proteomes" id="UP000186817"/>
    </source>
</evidence>
<dbReference type="OrthoDB" id="10422569at2759"/>
<dbReference type="Proteomes" id="UP000186817">
    <property type="component" value="Unassembled WGS sequence"/>
</dbReference>
<evidence type="ECO:0000256" key="1">
    <source>
        <dbReference type="SAM" id="Phobius"/>
    </source>
</evidence>
<dbReference type="EMBL" id="LSRX01001086">
    <property type="protein sequence ID" value="OLP83862.1"/>
    <property type="molecule type" value="Genomic_DNA"/>
</dbReference>
<name>A0A1Q9CLS2_SYMMI</name>
<protein>
    <submittedName>
        <fullName evidence="2">Uncharacterized protein</fullName>
    </submittedName>
</protein>
<comment type="caution">
    <text evidence="2">The sequence shown here is derived from an EMBL/GenBank/DDBJ whole genome shotgun (WGS) entry which is preliminary data.</text>
</comment>
<keyword evidence="3" id="KW-1185">Reference proteome</keyword>
<accession>A0A1Q9CLS2</accession>
<reference evidence="2 3" key="1">
    <citation type="submission" date="2016-02" db="EMBL/GenBank/DDBJ databases">
        <title>Genome analysis of coral dinoflagellate symbionts highlights evolutionary adaptations to a symbiotic lifestyle.</title>
        <authorList>
            <person name="Aranda M."/>
            <person name="Li Y."/>
            <person name="Liew Y.J."/>
            <person name="Baumgarten S."/>
            <person name="Simakov O."/>
            <person name="Wilson M."/>
            <person name="Piel J."/>
            <person name="Ashoor H."/>
            <person name="Bougouffa S."/>
            <person name="Bajic V.B."/>
            <person name="Ryu T."/>
            <person name="Ravasi T."/>
            <person name="Bayer T."/>
            <person name="Micklem G."/>
            <person name="Kim H."/>
            <person name="Bhak J."/>
            <person name="Lajeunesse T.C."/>
            <person name="Voolstra C.R."/>
        </authorList>
    </citation>
    <scope>NUCLEOTIDE SEQUENCE [LARGE SCALE GENOMIC DNA]</scope>
    <source>
        <strain evidence="2 3">CCMP2467</strain>
    </source>
</reference>
<keyword evidence="1" id="KW-0812">Transmembrane</keyword>
<dbReference type="AlphaFoldDB" id="A0A1Q9CLS2"/>
<feature type="transmembrane region" description="Helical" evidence="1">
    <location>
        <begin position="93"/>
        <end position="110"/>
    </location>
</feature>
<keyword evidence="1" id="KW-1133">Transmembrane helix</keyword>
<sequence>MEGTILLEALGCDDPAFIAFKSLRATPGPCKMVKLEEGSRPSLVCTARCAETYYPVPATLECQGSELVPDKFRCFGGPTTQALWCEMAQTTSIVISALTALGLCVACLCFQRDRIRSFNNILYHDKLFEAQQDVHGHFNVVRMTNGQEFHSKLPDHLLARDPRPPVEEDALRDAIVGESNWANWGQPADIGVQRLRGEE</sequence>
<evidence type="ECO:0000313" key="2">
    <source>
        <dbReference type="EMBL" id="OLP83862.1"/>
    </source>
</evidence>
<organism evidence="2 3">
    <name type="scientific">Symbiodinium microadriaticum</name>
    <name type="common">Dinoflagellate</name>
    <name type="synonym">Zooxanthella microadriatica</name>
    <dbReference type="NCBI Taxonomy" id="2951"/>
    <lineage>
        <taxon>Eukaryota</taxon>
        <taxon>Sar</taxon>
        <taxon>Alveolata</taxon>
        <taxon>Dinophyceae</taxon>
        <taxon>Suessiales</taxon>
        <taxon>Symbiodiniaceae</taxon>
        <taxon>Symbiodinium</taxon>
    </lineage>
</organism>
<proteinExistence type="predicted"/>
<gene>
    <name evidence="2" type="ORF">AK812_SmicGene35321</name>
</gene>
<keyword evidence="1" id="KW-0472">Membrane</keyword>